<proteinExistence type="predicted"/>
<dbReference type="AlphaFoldDB" id="A0A2K5ASW2"/>
<reference evidence="3" key="1">
    <citation type="submission" date="2018-01" db="EMBL/GenBank/DDBJ databases">
        <authorList>
            <person name="Kerou L M."/>
        </authorList>
    </citation>
    <scope>NUCLEOTIDE SEQUENCE [LARGE SCALE GENOMIC DNA]</scope>
    <source>
        <strain evidence="3">SCU2</strain>
    </source>
</reference>
<dbReference type="EMBL" id="LT981265">
    <property type="protein sequence ID" value="SPC34733.1"/>
    <property type="molecule type" value="Genomic_DNA"/>
</dbReference>
<dbReference type="KEGG" id="ncv:NCAV_1568"/>
<feature type="domain" description="TfuA-like core" evidence="1">
    <location>
        <begin position="60"/>
        <end position="177"/>
    </location>
</feature>
<evidence type="ECO:0000313" key="2">
    <source>
        <dbReference type="EMBL" id="SPC34733.1"/>
    </source>
</evidence>
<keyword evidence="3" id="KW-1185">Reference proteome</keyword>
<dbReference type="Proteomes" id="UP000236248">
    <property type="component" value="Chromosome NCAV"/>
</dbReference>
<dbReference type="GeneID" id="41595558"/>
<evidence type="ECO:0000313" key="3">
    <source>
        <dbReference type="Proteomes" id="UP000236248"/>
    </source>
</evidence>
<evidence type="ECO:0000259" key="1">
    <source>
        <dbReference type="Pfam" id="PF07812"/>
    </source>
</evidence>
<name>A0A2K5ASW2_9ARCH</name>
<organism evidence="2 3">
    <name type="scientific">Candidatus Nitrosocaldus cavascurensis</name>
    <dbReference type="NCBI Taxonomy" id="2058097"/>
    <lineage>
        <taxon>Archaea</taxon>
        <taxon>Nitrososphaerota</taxon>
        <taxon>Nitrososphaeria</taxon>
        <taxon>Candidatus Nitrosocaldales</taxon>
        <taxon>Candidatus Nitrosocaldaceae</taxon>
        <taxon>Candidatus Nitrosocaldus</taxon>
    </lineage>
</organism>
<gene>
    <name evidence="2" type="ORF">NCAV_1568</name>
</gene>
<accession>A0A2K5ASW2</accession>
<dbReference type="RefSeq" id="WP_103286665.1">
    <property type="nucleotide sequence ID" value="NZ_LT981265.1"/>
</dbReference>
<sequence>MHVGSDEDKSKSKSKIIIFLGPSLSRDKAKSILIDAEYKPPARKGDLLKVDRYAIIGLIDGVFLQDYPPTPIEVYTAIARGAKVFGAASIGALRAVELERLGMKGIGTIFRLYKQGRIEGDDEVAVTFNSNDYSLHSEALIDIRYTLYHAYKAGVISNDTRRRLVSIAKGIYFPYRTYDAIIGKAREKGIGSSELSALESYIQSNKRSLKEEDSIKLLRFLTKYTNNKI</sequence>
<dbReference type="Pfam" id="PF07812">
    <property type="entry name" value="TfuA"/>
    <property type="match status" value="1"/>
</dbReference>
<dbReference type="InterPro" id="IPR012924">
    <property type="entry name" value="TfuA_core"/>
</dbReference>
<protein>
    <submittedName>
        <fullName evidence="2">Putative TfuA domain-containing protein</fullName>
    </submittedName>
</protein>